<dbReference type="InterPro" id="IPR004498">
    <property type="entry name" value="Ribosomal_PrmA_MeTrfase"/>
</dbReference>
<dbReference type="Proteomes" id="UP001225316">
    <property type="component" value="Unassembled WGS sequence"/>
</dbReference>
<dbReference type="Pfam" id="PF06325">
    <property type="entry name" value="PrmA"/>
    <property type="match status" value="1"/>
</dbReference>
<dbReference type="Gene3D" id="3.40.50.150">
    <property type="entry name" value="Vaccinia Virus protein VP39"/>
    <property type="match status" value="1"/>
</dbReference>
<dbReference type="RefSeq" id="WP_308951490.1">
    <property type="nucleotide sequence ID" value="NZ_JARXHW010000041.1"/>
</dbReference>
<dbReference type="GO" id="GO:0032259">
    <property type="term" value="P:methylation"/>
    <property type="evidence" value="ECO:0007669"/>
    <property type="project" value="UniProtKB-KW"/>
</dbReference>
<proteinExistence type="inferred from homology"/>
<dbReference type="EC" id="2.1.1.-" evidence="6"/>
<feature type="binding site" evidence="6">
    <location>
        <position position="228"/>
    </location>
    <ligand>
        <name>S-adenosyl-L-methionine</name>
        <dbReference type="ChEBI" id="CHEBI:59789"/>
    </ligand>
</feature>
<evidence type="ECO:0000256" key="1">
    <source>
        <dbReference type="ARBA" id="ARBA00009741"/>
    </source>
</evidence>
<dbReference type="PANTHER" id="PTHR43648">
    <property type="entry name" value="ELECTRON TRANSFER FLAVOPROTEIN BETA SUBUNIT LYSINE METHYLTRANSFERASE"/>
    <property type="match status" value="1"/>
</dbReference>
<keyword evidence="7" id="KW-0689">Ribosomal protein</keyword>
<keyword evidence="7" id="KW-0687">Ribonucleoprotein</keyword>
<dbReference type="InterPro" id="IPR029063">
    <property type="entry name" value="SAM-dependent_MTases_sf"/>
</dbReference>
<dbReference type="HAMAP" id="MF_00735">
    <property type="entry name" value="Methyltr_PrmA"/>
    <property type="match status" value="1"/>
</dbReference>
<protein>
    <recommendedName>
        <fullName evidence="6">Ribosomal protein L11 methyltransferase</fullName>
        <shortName evidence="6">L11 Mtase</shortName>
        <ecNumber evidence="6">2.1.1.-</ecNumber>
    </recommendedName>
</protein>
<evidence type="ECO:0000256" key="4">
    <source>
        <dbReference type="ARBA" id="ARBA00022679"/>
    </source>
</evidence>
<evidence type="ECO:0000256" key="5">
    <source>
        <dbReference type="ARBA" id="ARBA00022691"/>
    </source>
</evidence>
<keyword evidence="5 6" id="KW-0949">S-adenosyl-L-methionine</keyword>
<evidence type="ECO:0000256" key="6">
    <source>
        <dbReference type="HAMAP-Rule" id="MF_00735"/>
    </source>
</evidence>
<dbReference type="InterPro" id="IPR050078">
    <property type="entry name" value="Ribosomal_L11_MeTrfase_PrmA"/>
</dbReference>
<organism evidence="7 8">
    <name type="scientific">Thalassobacterium maritimum</name>
    <dbReference type="NCBI Taxonomy" id="3041265"/>
    <lineage>
        <taxon>Bacteria</taxon>
        <taxon>Pseudomonadati</taxon>
        <taxon>Verrucomicrobiota</taxon>
        <taxon>Opitutia</taxon>
        <taxon>Puniceicoccales</taxon>
        <taxon>Coraliomargaritaceae</taxon>
        <taxon>Thalassobacterium</taxon>
    </lineage>
</organism>
<feature type="binding site" evidence="6">
    <location>
        <position position="134"/>
    </location>
    <ligand>
        <name>S-adenosyl-L-methionine</name>
        <dbReference type="ChEBI" id="CHEBI:59789"/>
    </ligand>
</feature>
<comment type="function">
    <text evidence="6">Methylates ribosomal protein L11.</text>
</comment>
<comment type="similarity">
    <text evidence="1 6">Belongs to the methyltransferase superfamily. PrmA family.</text>
</comment>
<evidence type="ECO:0000313" key="7">
    <source>
        <dbReference type="EMBL" id="MDQ8208801.1"/>
    </source>
</evidence>
<name>A0ABU1AXC5_9BACT</name>
<keyword evidence="4 6" id="KW-0808">Transferase</keyword>
<evidence type="ECO:0000256" key="2">
    <source>
        <dbReference type="ARBA" id="ARBA00022490"/>
    </source>
</evidence>
<keyword evidence="2 6" id="KW-0963">Cytoplasm</keyword>
<feature type="binding site" evidence="6">
    <location>
        <position position="161"/>
    </location>
    <ligand>
        <name>S-adenosyl-L-methionine</name>
        <dbReference type="ChEBI" id="CHEBI:59789"/>
    </ligand>
</feature>
<dbReference type="CDD" id="cd02440">
    <property type="entry name" value="AdoMet_MTases"/>
    <property type="match status" value="1"/>
</dbReference>
<dbReference type="EMBL" id="JARXHW010000041">
    <property type="protein sequence ID" value="MDQ8208801.1"/>
    <property type="molecule type" value="Genomic_DNA"/>
</dbReference>
<evidence type="ECO:0000256" key="3">
    <source>
        <dbReference type="ARBA" id="ARBA00022603"/>
    </source>
</evidence>
<evidence type="ECO:0000313" key="8">
    <source>
        <dbReference type="Proteomes" id="UP001225316"/>
    </source>
</evidence>
<reference evidence="7 8" key="1">
    <citation type="submission" date="2023-04" db="EMBL/GenBank/DDBJ databases">
        <title>A novel bacteria isolated from coastal sediment.</title>
        <authorList>
            <person name="Liu X.-J."/>
            <person name="Du Z.-J."/>
        </authorList>
    </citation>
    <scope>NUCLEOTIDE SEQUENCE [LARGE SCALE GENOMIC DNA]</scope>
    <source>
        <strain evidence="7 8">SDUM461003</strain>
    </source>
</reference>
<comment type="catalytic activity">
    <reaction evidence="6">
        <text>L-lysyl-[protein] + 3 S-adenosyl-L-methionine = N(6),N(6),N(6)-trimethyl-L-lysyl-[protein] + 3 S-adenosyl-L-homocysteine + 3 H(+)</text>
        <dbReference type="Rhea" id="RHEA:54192"/>
        <dbReference type="Rhea" id="RHEA-COMP:9752"/>
        <dbReference type="Rhea" id="RHEA-COMP:13826"/>
        <dbReference type="ChEBI" id="CHEBI:15378"/>
        <dbReference type="ChEBI" id="CHEBI:29969"/>
        <dbReference type="ChEBI" id="CHEBI:57856"/>
        <dbReference type="ChEBI" id="CHEBI:59789"/>
        <dbReference type="ChEBI" id="CHEBI:61961"/>
    </reaction>
</comment>
<keyword evidence="8" id="KW-1185">Reference proteome</keyword>
<gene>
    <name evidence="6" type="primary">prmA</name>
    <name evidence="7" type="ORF">QEH52_14840</name>
</gene>
<dbReference type="PANTHER" id="PTHR43648:SF1">
    <property type="entry name" value="ELECTRON TRANSFER FLAVOPROTEIN BETA SUBUNIT LYSINE METHYLTRANSFERASE"/>
    <property type="match status" value="1"/>
</dbReference>
<comment type="caution">
    <text evidence="7">The sequence shown here is derived from an EMBL/GenBank/DDBJ whole genome shotgun (WGS) entry which is preliminary data.</text>
</comment>
<sequence length="304" mass="33927">MSKQVELRTGIPDEMADPLEDYFCEVESPYWGIMQKEITDPYELFGIFPDQATAESELVKLRQDFKNLPEDFELSEIIDADWQNAYKEFVKPWSERQLHWIPLWERDNIQAPEGSAVVYLDAGMAFGTGAHETTRLCARRLLDYLEAHPEAPEKHEVIDAGCGSGVLALSASALGCKNIYAFDFDPEAITVCHSNSEENAHLTKPEFAVADLEQGFAAGRQADLVLANIQTDVLIPHCDPLVNGVKANGTLALSGILTKELEQVRTHFAEQFAAQRPDVKISVDSREDGEWGDLLFSLHSMLAE</sequence>
<keyword evidence="3 6" id="KW-0489">Methyltransferase</keyword>
<comment type="subcellular location">
    <subcellularLocation>
        <location evidence="6">Cytoplasm</location>
    </subcellularLocation>
</comment>
<feature type="binding site" evidence="6">
    <location>
        <position position="183"/>
    </location>
    <ligand>
        <name>S-adenosyl-L-methionine</name>
        <dbReference type="ChEBI" id="CHEBI:59789"/>
    </ligand>
</feature>
<dbReference type="GO" id="GO:0005840">
    <property type="term" value="C:ribosome"/>
    <property type="evidence" value="ECO:0007669"/>
    <property type="project" value="UniProtKB-KW"/>
</dbReference>
<dbReference type="SUPFAM" id="SSF53335">
    <property type="entry name" value="S-adenosyl-L-methionine-dependent methyltransferases"/>
    <property type="match status" value="1"/>
</dbReference>
<dbReference type="GO" id="GO:0008168">
    <property type="term" value="F:methyltransferase activity"/>
    <property type="evidence" value="ECO:0007669"/>
    <property type="project" value="UniProtKB-KW"/>
</dbReference>
<accession>A0ABU1AXC5</accession>